<evidence type="ECO:0000313" key="1">
    <source>
        <dbReference type="EMBL" id="GEM40409.1"/>
    </source>
</evidence>
<reference evidence="1 2" key="1">
    <citation type="submission" date="2019-07" db="EMBL/GenBank/DDBJ databases">
        <title>Whole genome shotgun sequence of Nocardia ninae NBRC 108245.</title>
        <authorList>
            <person name="Hosoyama A."/>
            <person name="Uohara A."/>
            <person name="Ohji S."/>
            <person name="Ichikawa N."/>
        </authorList>
    </citation>
    <scope>NUCLEOTIDE SEQUENCE [LARGE SCALE GENOMIC DNA]</scope>
    <source>
        <strain evidence="1 2">NBRC 108245</strain>
    </source>
</reference>
<keyword evidence="2" id="KW-1185">Reference proteome</keyword>
<proteinExistence type="predicted"/>
<protein>
    <submittedName>
        <fullName evidence="1">Uncharacterized protein</fullName>
    </submittedName>
</protein>
<sequence>MGLCGLVCDADPRAIVRWTTVATKTTTLVSKALNMAVWRCGHCGHPIELDLIHHSDTGSNHTALQEGHGAQAASVAAS</sequence>
<comment type="caution">
    <text evidence="1">The sequence shown here is derived from an EMBL/GenBank/DDBJ whole genome shotgun (WGS) entry which is preliminary data.</text>
</comment>
<dbReference type="EMBL" id="BJXA01000036">
    <property type="protein sequence ID" value="GEM40409.1"/>
    <property type="molecule type" value="Genomic_DNA"/>
</dbReference>
<evidence type="ECO:0000313" key="2">
    <source>
        <dbReference type="Proteomes" id="UP000321424"/>
    </source>
</evidence>
<gene>
    <name evidence="1" type="ORF">NN4_49280</name>
</gene>
<organism evidence="1 2">
    <name type="scientific">Nocardia ninae NBRC 108245</name>
    <dbReference type="NCBI Taxonomy" id="1210091"/>
    <lineage>
        <taxon>Bacteria</taxon>
        <taxon>Bacillati</taxon>
        <taxon>Actinomycetota</taxon>
        <taxon>Actinomycetes</taxon>
        <taxon>Mycobacteriales</taxon>
        <taxon>Nocardiaceae</taxon>
        <taxon>Nocardia</taxon>
    </lineage>
</organism>
<dbReference type="AlphaFoldDB" id="A0A511MIK8"/>
<name>A0A511MIK8_9NOCA</name>
<dbReference type="Proteomes" id="UP000321424">
    <property type="component" value="Unassembled WGS sequence"/>
</dbReference>
<accession>A0A511MIK8</accession>